<evidence type="ECO:0000313" key="1">
    <source>
        <dbReference type="EMBL" id="UZD21479.1"/>
    </source>
</evidence>
<keyword evidence="2" id="KW-1185">Reference proteome</keyword>
<protein>
    <submittedName>
        <fullName evidence="1">Uncharacterized protein</fullName>
    </submittedName>
</protein>
<accession>A0ABY6MEU5</accession>
<evidence type="ECO:0000313" key="2">
    <source>
        <dbReference type="Proteomes" id="UP001163156"/>
    </source>
</evidence>
<dbReference type="EMBL" id="CP110226">
    <property type="protein sequence ID" value="UZD21479.1"/>
    <property type="molecule type" value="Genomic_DNA"/>
</dbReference>
<dbReference type="RefSeq" id="WP_264807951.1">
    <property type="nucleotide sequence ID" value="NZ_CP110226.1"/>
</dbReference>
<sequence length="54" mass="6203">MADNTKATFLDYPFSPEALESKVSPLLLRNIHCFQANSTFYLKTKPLTYARHLV</sequence>
<dbReference type="Proteomes" id="UP001163156">
    <property type="component" value="Chromosome"/>
</dbReference>
<reference evidence="1" key="1">
    <citation type="submission" date="2022-10" db="EMBL/GenBank/DDBJ databases">
        <title>Algoriphagus sp. a novel bacteria isolate from halophytes salicornia europaea.</title>
        <authorList>
            <person name="Peng Y."/>
            <person name="Jiang L."/>
            <person name="Lee J."/>
        </authorList>
    </citation>
    <scope>NUCLEOTIDE SEQUENCE</scope>
    <source>
        <strain evidence="1">TR-M5</strain>
    </source>
</reference>
<gene>
    <name evidence="1" type="ORF">OM944_12480</name>
</gene>
<proteinExistence type="predicted"/>
<organism evidence="1 2">
    <name type="scientific">Algoriphagus halophytocola</name>
    <dbReference type="NCBI Taxonomy" id="2991499"/>
    <lineage>
        <taxon>Bacteria</taxon>
        <taxon>Pseudomonadati</taxon>
        <taxon>Bacteroidota</taxon>
        <taxon>Cytophagia</taxon>
        <taxon>Cytophagales</taxon>
        <taxon>Cyclobacteriaceae</taxon>
        <taxon>Algoriphagus</taxon>
    </lineage>
</organism>
<name>A0ABY6MEU5_9BACT</name>